<evidence type="ECO:0000313" key="4">
    <source>
        <dbReference type="EMBL" id="KAL3392258.1"/>
    </source>
</evidence>
<feature type="transmembrane region" description="Helical" evidence="2">
    <location>
        <begin position="814"/>
        <end position="838"/>
    </location>
</feature>
<organism evidence="4 5">
    <name type="scientific">Trichogramma kaykai</name>
    <dbReference type="NCBI Taxonomy" id="54128"/>
    <lineage>
        <taxon>Eukaryota</taxon>
        <taxon>Metazoa</taxon>
        <taxon>Ecdysozoa</taxon>
        <taxon>Arthropoda</taxon>
        <taxon>Hexapoda</taxon>
        <taxon>Insecta</taxon>
        <taxon>Pterygota</taxon>
        <taxon>Neoptera</taxon>
        <taxon>Endopterygota</taxon>
        <taxon>Hymenoptera</taxon>
        <taxon>Apocrita</taxon>
        <taxon>Proctotrupomorpha</taxon>
        <taxon>Chalcidoidea</taxon>
        <taxon>Trichogrammatidae</taxon>
        <taxon>Trichogramma</taxon>
    </lineage>
</organism>
<dbReference type="FunFam" id="3.30.420.10:FF:000032">
    <property type="entry name" value="Retrovirus-related Pol polyprotein from transposon 297-like Protein"/>
    <property type="match status" value="1"/>
</dbReference>
<evidence type="ECO:0000256" key="1">
    <source>
        <dbReference type="SAM" id="MobiDB-lite"/>
    </source>
</evidence>
<gene>
    <name evidence="4" type="ORF">TKK_013088</name>
</gene>
<protein>
    <recommendedName>
        <fullName evidence="3">Integrase catalytic domain-containing protein</fullName>
    </recommendedName>
</protein>
<feature type="region of interest" description="Disordered" evidence="1">
    <location>
        <begin position="857"/>
        <end position="896"/>
    </location>
</feature>
<dbReference type="PANTHER" id="PTHR37984">
    <property type="entry name" value="PROTEIN CBG26694"/>
    <property type="match status" value="1"/>
</dbReference>
<name>A0ABD2WGY0_9HYME</name>
<dbReference type="Pfam" id="PF00665">
    <property type="entry name" value="rve"/>
    <property type="match status" value="1"/>
</dbReference>
<dbReference type="InterPro" id="IPR050951">
    <property type="entry name" value="Retrovirus_Pol_polyprotein"/>
</dbReference>
<dbReference type="PANTHER" id="PTHR37984:SF5">
    <property type="entry name" value="PROTEIN NYNRIN-LIKE"/>
    <property type="match status" value="1"/>
</dbReference>
<dbReference type="SUPFAM" id="SSF53098">
    <property type="entry name" value="Ribonuclease H-like"/>
    <property type="match status" value="1"/>
</dbReference>
<reference evidence="4 5" key="1">
    <citation type="journal article" date="2024" name="bioRxiv">
        <title>A reference genome for Trichogramma kaykai: A tiny desert-dwelling parasitoid wasp with competing sex-ratio distorters.</title>
        <authorList>
            <person name="Culotta J."/>
            <person name="Lindsey A.R."/>
        </authorList>
    </citation>
    <scope>NUCLEOTIDE SEQUENCE [LARGE SCALE GENOMIC DNA]</scope>
    <source>
        <strain evidence="4 5">KSX58</strain>
    </source>
</reference>
<dbReference type="EMBL" id="JBJJXI010000106">
    <property type="protein sequence ID" value="KAL3392258.1"/>
    <property type="molecule type" value="Genomic_DNA"/>
</dbReference>
<feature type="compositionally biased region" description="Basic and acidic residues" evidence="1">
    <location>
        <begin position="866"/>
        <end position="880"/>
    </location>
</feature>
<proteinExistence type="predicted"/>
<accession>A0ABD2WGY0</accession>
<dbReference type="Gene3D" id="3.30.420.10">
    <property type="entry name" value="Ribonuclease H-like superfamily/Ribonuclease H"/>
    <property type="match status" value="1"/>
</dbReference>
<keyword evidence="2" id="KW-1133">Transmembrane helix</keyword>
<dbReference type="InterPro" id="IPR012337">
    <property type="entry name" value="RNaseH-like_sf"/>
</dbReference>
<dbReference type="Pfam" id="PF12259">
    <property type="entry name" value="Baculo_F"/>
    <property type="match status" value="1"/>
</dbReference>
<keyword evidence="5" id="KW-1185">Reference proteome</keyword>
<keyword evidence="2" id="KW-0472">Membrane</keyword>
<keyword evidence="2" id="KW-0812">Transmembrane</keyword>
<dbReference type="InterPro" id="IPR001584">
    <property type="entry name" value="Integrase_cat-core"/>
</dbReference>
<evidence type="ECO:0000259" key="3">
    <source>
        <dbReference type="PROSITE" id="PS50994"/>
    </source>
</evidence>
<sequence length="896" mass="103934">MIITDTPGVPFEKVALDIVGPLTKSKDGYEYLLTMQDNFSKFSLAVPLRDISGISVADAFIKRFVSVFGTPKVILTDQGSNFVGSLMNRVAKRFKIKQVKTSPYHAQSNGSLERSHHVLKEFLKMYTTTDDDWDEWVDLAILNYNTCVQESTKLTPYELIFGRLASLPSALPLRENDLVPTYQGYLKELVSRLNSLQKMSYDNLLSSKLRSKKYYDQHMNEKNFKPGDYVFLLSGSTNKKKDQYSGPFKILEILNNHNMNLLSLKLFCLVSTAYCALYLNEKIDHSPGIYFEKEENIRYYNAQWDIVVFIDTDPLYHLMPHVHSALEQANATCKDPEMCKKTLHRMSYIENRIEHLQTHFGKILEFLKNTEPRQPTDTLKSIKKRAVPLGFIGTASKFLFGTLSEEDGEKYDQQIRHLTAKQIELAKIAKDDAHLVHNRLNNIELRMRKERHDISEALKVLNETAKDLYYLRRDWYRWSYVTDLNYVLNEVESLLNLFADTLEDVLSIITYSKMDLVHPELVTPDQLMKIIRQIEDHHQNVEFPLPIDISRIEKLTHLAEISLGCKARKVVIKITVPLLEKEPTYLYKMHPIPIPQDLTTTKISASIKPKSKYIAVNDHLKSYSFLNEDDLLNCKQFRHRKICPRKHRMIEAAAKSDCEYMLLHQPSLVNLTECDIMVTHEKRDTWVYLDTVDGWLYSLKQNYSILIKCEKEMQYVNIQGLGILQLRPKCEAKYKHITLYSQQGIGQSIQFLYLPNIALNVSKLDPKIPNKINHVIAPLSEDLLTEDLEMSFNEIQRRYDQAIMESQSDSLHHYTTYSTIIGIWVLGIGCAVATYIIYNLTQQYRHEIFQLKKRTNDQVQDNAEGDQEHRSHPPIPERKNVGTRAFDQHQDEEEAS</sequence>
<comment type="caution">
    <text evidence="4">The sequence shown here is derived from an EMBL/GenBank/DDBJ whole genome shotgun (WGS) entry which is preliminary data.</text>
</comment>
<evidence type="ECO:0000256" key="2">
    <source>
        <dbReference type="SAM" id="Phobius"/>
    </source>
</evidence>
<feature type="domain" description="Integrase catalytic" evidence="3">
    <location>
        <begin position="6"/>
        <end position="164"/>
    </location>
</feature>
<dbReference type="InterPro" id="IPR022048">
    <property type="entry name" value="Envelope_fusion-like"/>
</dbReference>
<evidence type="ECO:0000313" key="5">
    <source>
        <dbReference type="Proteomes" id="UP001627154"/>
    </source>
</evidence>
<dbReference type="PROSITE" id="PS50994">
    <property type="entry name" value="INTEGRASE"/>
    <property type="match status" value="1"/>
</dbReference>
<dbReference type="Proteomes" id="UP001627154">
    <property type="component" value="Unassembled WGS sequence"/>
</dbReference>
<dbReference type="AlphaFoldDB" id="A0ABD2WGY0"/>
<dbReference type="InterPro" id="IPR036397">
    <property type="entry name" value="RNaseH_sf"/>
</dbReference>